<evidence type="ECO:0000313" key="3">
    <source>
        <dbReference type="Proteomes" id="UP000642920"/>
    </source>
</evidence>
<feature type="domain" description="Glycosyltransferase subfamily 4-like N-terminal" evidence="1">
    <location>
        <begin position="12"/>
        <end position="146"/>
    </location>
</feature>
<keyword evidence="3" id="KW-1185">Reference proteome</keyword>
<reference evidence="2" key="1">
    <citation type="submission" date="2021-01" db="EMBL/GenBank/DDBJ databases">
        <title>Marivirga sp. nov., isolated from intertidal surface sediments.</title>
        <authorList>
            <person name="Zhang M."/>
        </authorList>
    </citation>
    <scope>NUCLEOTIDE SEQUENCE</scope>
    <source>
        <strain evidence="2">SM1354</strain>
    </source>
</reference>
<accession>A0A937ABU8</accession>
<dbReference type="RefSeq" id="WP_201916697.1">
    <property type="nucleotide sequence ID" value="NZ_JAERQG010000001.1"/>
</dbReference>
<dbReference type="SUPFAM" id="SSF53756">
    <property type="entry name" value="UDP-Glycosyltransferase/glycogen phosphorylase"/>
    <property type="match status" value="1"/>
</dbReference>
<dbReference type="PANTHER" id="PTHR12526:SF638">
    <property type="entry name" value="SPORE COAT PROTEIN SA"/>
    <property type="match status" value="1"/>
</dbReference>
<dbReference type="InterPro" id="IPR028098">
    <property type="entry name" value="Glyco_trans_4-like_N"/>
</dbReference>
<dbReference type="Pfam" id="PF13477">
    <property type="entry name" value="Glyco_trans_4_2"/>
    <property type="match status" value="1"/>
</dbReference>
<organism evidence="2 3">
    <name type="scientific">Marivirga atlantica</name>
    <dbReference type="NCBI Taxonomy" id="1548457"/>
    <lineage>
        <taxon>Bacteria</taxon>
        <taxon>Pseudomonadati</taxon>
        <taxon>Bacteroidota</taxon>
        <taxon>Cytophagia</taxon>
        <taxon>Cytophagales</taxon>
        <taxon>Marivirgaceae</taxon>
        <taxon>Marivirga</taxon>
    </lineage>
</organism>
<dbReference type="GO" id="GO:0016757">
    <property type="term" value="F:glycosyltransferase activity"/>
    <property type="evidence" value="ECO:0007669"/>
    <property type="project" value="UniProtKB-ARBA"/>
</dbReference>
<dbReference type="Gene3D" id="3.40.50.2000">
    <property type="entry name" value="Glycogen Phosphorylase B"/>
    <property type="match status" value="2"/>
</dbReference>
<dbReference type="Proteomes" id="UP000642920">
    <property type="component" value="Unassembled WGS sequence"/>
</dbReference>
<comment type="caution">
    <text evidence="2">The sequence shown here is derived from an EMBL/GenBank/DDBJ whole genome shotgun (WGS) entry which is preliminary data.</text>
</comment>
<protein>
    <submittedName>
        <fullName evidence="2">Glycosyltransferase family 4 protein</fullName>
    </submittedName>
</protein>
<gene>
    <name evidence="2" type="ORF">JKP34_00755</name>
</gene>
<evidence type="ECO:0000259" key="1">
    <source>
        <dbReference type="Pfam" id="PF13477"/>
    </source>
</evidence>
<dbReference type="EMBL" id="JAERQG010000001">
    <property type="protein sequence ID" value="MBL0763756.1"/>
    <property type="molecule type" value="Genomic_DNA"/>
</dbReference>
<dbReference type="PANTHER" id="PTHR12526">
    <property type="entry name" value="GLYCOSYLTRANSFERASE"/>
    <property type="match status" value="1"/>
</dbReference>
<dbReference type="Pfam" id="PF13692">
    <property type="entry name" value="Glyco_trans_1_4"/>
    <property type="match status" value="1"/>
</dbReference>
<proteinExistence type="predicted"/>
<dbReference type="AlphaFoldDB" id="A0A937ABU8"/>
<name>A0A937ABU8_9BACT</name>
<sequence>MRVAITLNTSWNIYNFRLSLVQQLLKRGHEVIAIAPKDEYTQKLINIGCEFEDVTMDSRGASPYKDLGLTLELHSIYKRVKPDLVLHYTIKPNIYGTMAAAKLGIPSINNISGLGTIFLNDNWISKIAMSLYRFSFKFPKKVFFQNQEDYQLFQDKRLIEKNICEVIPGSGIDLDHFDKFSYKEKTEGESFNFLMISRLIIDKGVREYIEAAELLQERGMNAKFYLLGGLDEEHSRGIQKEELDSWVEAGIIEYLGKTDDVRPYINDADCVVLPSYREGTPRTLLEASACGRPIVATNVPGCNNIVDHQINGLLCKVKDAYDLSLKMKDMFYIGHDKRLEMAERGREIVERKFDHKIIIDTYIKTIEDYQHLSPQYKFAYVKS</sequence>
<dbReference type="CDD" id="cd03808">
    <property type="entry name" value="GT4_CapM-like"/>
    <property type="match status" value="1"/>
</dbReference>
<evidence type="ECO:0000313" key="2">
    <source>
        <dbReference type="EMBL" id="MBL0763756.1"/>
    </source>
</evidence>